<evidence type="ECO:0000259" key="1">
    <source>
        <dbReference type="Pfam" id="PF03796"/>
    </source>
</evidence>
<dbReference type="PaxDb" id="1198114-AciX9_1947"/>
<dbReference type="EMBL" id="CP002480">
    <property type="protein sequence ID" value="ADW68993.1"/>
    <property type="molecule type" value="Genomic_DNA"/>
</dbReference>
<sequence length="486" mass="54310">MDDFSLEFAHLFHCLLRHDHSEAEKDRAAGVVAWAGNNLINLRACCVNDELTLVGIVWDFAYKQHSLPTLDSVNDAVALLDKSAEVVALINNYREIRSELVPHDALGMGPVLAAKIVAFERAKLGLYLRQAVMINGGTAKEDKRLGRRYEGPKGALNYIMDKLEEGILIDRTGVVQPIIVQKEAGELGERYDYLKSRGHLPSGIDALPLYPGDLCGILGYSGGGKSTLGRFIVYQMAAMADKNILVISLENDAEVERDKYLLLHCHHPKWGGEFDAISYERFLTGALLPVERKALDLIAQDFADTVSGRITILQPSDSTWESLKHLVELHSSRHQLDVLFIDYLQMLESRSTRGEDTRSQMTRMIKDVRRFGLTHRTLSGHPMVIISPIQGNEAGKKFAEDHEGRWDLSGVNDVKEMSRSCTQLVGTFTYGDHDPQGNLEGVISCVKSRDGIYWGQVPYKQTCAGWIHTDRIAHNEITLDDILDEV</sequence>
<evidence type="ECO:0000313" key="3">
    <source>
        <dbReference type="Proteomes" id="UP000000343"/>
    </source>
</evidence>
<dbReference type="KEGG" id="acm:AciX9_1947"/>
<dbReference type="GO" id="GO:0003678">
    <property type="term" value="F:DNA helicase activity"/>
    <property type="evidence" value="ECO:0007669"/>
    <property type="project" value="InterPro"/>
</dbReference>
<gene>
    <name evidence="2" type="ordered locus">AciX9_1947</name>
</gene>
<dbReference type="Pfam" id="PF03796">
    <property type="entry name" value="DnaB_C"/>
    <property type="match status" value="1"/>
</dbReference>
<keyword evidence="3" id="KW-1185">Reference proteome</keyword>
<organism evidence="3">
    <name type="scientific">Granulicella tundricola (strain ATCC BAA-1859 / DSM 23138 / MP5ACTX9)</name>
    <dbReference type="NCBI Taxonomy" id="1198114"/>
    <lineage>
        <taxon>Bacteria</taxon>
        <taxon>Pseudomonadati</taxon>
        <taxon>Acidobacteriota</taxon>
        <taxon>Terriglobia</taxon>
        <taxon>Terriglobales</taxon>
        <taxon>Acidobacteriaceae</taxon>
        <taxon>Granulicella</taxon>
    </lineage>
</organism>
<dbReference type="Proteomes" id="UP000000343">
    <property type="component" value="Chromosome"/>
</dbReference>
<dbReference type="GO" id="GO:0006260">
    <property type="term" value="P:DNA replication"/>
    <property type="evidence" value="ECO:0007669"/>
    <property type="project" value="InterPro"/>
</dbReference>
<dbReference type="InterPro" id="IPR027417">
    <property type="entry name" value="P-loop_NTPase"/>
</dbReference>
<dbReference type="InterPro" id="IPR007694">
    <property type="entry name" value="DNA_helicase_DnaB-like_C"/>
</dbReference>
<accession>E8X0P2</accession>
<protein>
    <recommendedName>
        <fullName evidence="1">SF4 helicase domain-containing protein</fullName>
    </recommendedName>
</protein>
<name>E8X0P2_GRATM</name>
<dbReference type="GO" id="GO:0005524">
    <property type="term" value="F:ATP binding"/>
    <property type="evidence" value="ECO:0007669"/>
    <property type="project" value="InterPro"/>
</dbReference>
<dbReference type="STRING" id="1198114.AciX9_1947"/>
<dbReference type="Gene3D" id="3.40.50.300">
    <property type="entry name" value="P-loop containing nucleotide triphosphate hydrolases"/>
    <property type="match status" value="1"/>
</dbReference>
<evidence type="ECO:0000313" key="2">
    <source>
        <dbReference type="EMBL" id="ADW68993.1"/>
    </source>
</evidence>
<feature type="domain" description="SF4 helicase" evidence="1">
    <location>
        <begin position="210"/>
        <end position="368"/>
    </location>
</feature>
<dbReference type="eggNOG" id="COG0305">
    <property type="taxonomic scope" value="Bacteria"/>
</dbReference>
<dbReference type="SUPFAM" id="SSF52540">
    <property type="entry name" value="P-loop containing nucleoside triphosphate hydrolases"/>
    <property type="match status" value="1"/>
</dbReference>
<dbReference type="AlphaFoldDB" id="E8X0P2"/>
<dbReference type="RefSeq" id="WP_013580312.1">
    <property type="nucleotide sequence ID" value="NC_015064.1"/>
</dbReference>
<proteinExistence type="predicted"/>
<reference evidence="3" key="1">
    <citation type="submission" date="2011-01" db="EMBL/GenBank/DDBJ databases">
        <title>Complete sequence of chromosome of Acidobacterium sp. MP5ACTX9.</title>
        <authorList>
            <consortium name="US DOE Joint Genome Institute"/>
            <person name="Lucas S."/>
            <person name="Copeland A."/>
            <person name="Lapidus A."/>
            <person name="Cheng J.-F."/>
            <person name="Goodwin L."/>
            <person name="Pitluck S."/>
            <person name="Teshima H."/>
            <person name="Detter J.C."/>
            <person name="Han C."/>
            <person name="Tapia R."/>
            <person name="Land M."/>
            <person name="Hauser L."/>
            <person name="Kyrpides N."/>
            <person name="Ivanova N."/>
            <person name="Ovchinnikova G."/>
            <person name="Pagani I."/>
            <person name="Rawat S.R."/>
            <person name="Mannisto M."/>
            <person name="Haggblom M.M."/>
            <person name="Woyke T."/>
        </authorList>
    </citation>
    <scope>NUCLEOTIDE SEQUENCE [LARGE SCALE GENOMIC DNA]</scope>
    <source>
        <strain evidence="3">MP5ACTX9</strain>
    </source>
</reference>
<dbReference type="HOGENOM" id="CLU_561146_0_0_0"/>